<proteinExistence type="predicted"/>
<reference evidence="2" key="1">
    <citation type="submission" date="2016-11" db="UniProtKB">
        <authorList>
            <consortium name="WormBaseParasite"/>
        </authorList>
    </citation>
    <scope>IDENTIFICATION</scope>
    <source>
        <strain evidence="2">KR3021</strain>
    </source>
</reference>
<dbReference type="WBParaSite" id="RSKR_0000820600.1">
    <property type="protein sequence ID" value="RSKR_0000820600.1"/>
    <property type="gene ID" value="RSKR_0000820600"/>
</dbReference>
<protein>
    <submittedName>
        <fullName evidence="2">RING-type E3 ubiquitin transferase</fullName>
    </submittedName>
</protein>
<organism evidence="1 2">
    <name type="scientific">Rhabditophanes sp. KR3021</name>
    <dbReference type="NCBI Taxonomy" id="114890"/>
    <lineage>
        <taxon>Eukaryota</taxon>
        <taxon>Metazoa</taxon>
        <taxon>Ecdysozoa</taxon>
        <taxon>Nematoda</taxon>
        <taxon>Chromadorea</taxon>
        <taxon>Rhabditida</taxon>
        <taxon>Tylenchina</taxon>
        <taxon>Panagrolaimomorpha</taxon>
        <taxon>Strongyloidoidea</taxon>
        <taxon>Alloionematidae</taxon>
        <taxon>Rhabditophanes</taxon>
    </lineage>
</organism>
<name>A0AC35U6I7_9BILA</name>
<evidence type="ECO:0000313" key="2">
    <source>
        <dbReference type="WBParaSite" id="RSKR_0000820600.1"/>
    </source>
</evidence>
<sequence length="542" mass="60415">MGQISSNLRNSFSFNRDHGSDVSNPNDSEAGEIIQNFQANADGAVFGSHFLMGGGIYESTKHDNFLFGELSDLEQIGNRPTHFPYDIQPGPDTIATLNTAVNVRRNSICFGKQKAKNESDVLIEFVLDCDTPCYIQIHFQAKEIIDGLSLGILHQDTKKVSSKKYYFDTGSNIQFNHFSFSPKKFNFLAETKDNNATDDAEIGSSLYSDIVIEIRSGTKDSKVVEKEQAQLTYCNVVKSNDRNSLLMLKPQRQKIFVDGVLYLLQEVYGIENKETDENMLDDNGSECVICMSDIRDTVILPCRHLCICNNCAETLRYKQNNCPICRAPFRALLQMKTCKIISNGTNSEGQTIQSNGRARYEIQTLVESLNGNTSTHMTSNESSFPKLSPATGMKDENEENSSKDHSSSNKSSGSTSKKGSKKDNIVKLQQVLKNDNKIKCDEVIELHSLENQSKLVLEKGTKSQKIDNDEEEKSTHLLKNAGEGNITLESVLKTTTTTSTPVKINTEESVGDDSVQREPRDIHKSLVTIESIEVMTETDSRN</sequence>
<accession>A0AC35U6I7</accession>
<dbReference type="Proteomes" id="UP000095286">
    <property type="component" value="Unplaced"/>
</dbReference>
<evidence type="ECO:0000313" key="1">
    <source>
        <dbReference type="Proteomes" id="UP000095286"/>
    </source>
</evidence>